<evidence type="ECO:0000256" key="1">
    <source>
        <dbReference type="ARBA" id="ARBA00009817"/>
    </source>
</evidence>
<proteinExistence type="inferred from homology"/>
<name>A0AB34JIA1_PRYPA</name>
<dbReference type="Pfam" id="PF04832">
    <property type="entry name" value="SOUL"/>
    <property type="match status" value="1"/>
</dbReference>
<dbReference type="EMBL" id="JBGBPQ010000007">
    <property type="protein sequence ID" value="KAL1521631.1"/>
    <property type="molecule type" value="Genomic_DNA"/>
</dbReference>
<dbReference type="InterPro" id="IPR006917">
    <property type="entry name" value="SOUL_heme-bd"/>
</dbReference>
<comment type="similarity">
    <text evidence="1">Belongs to the HEBP family.</text>
</comment>
<gene>
    <name evidence="2" type="ORF">AB1Y20_021289</name>
</gene>
<dbReference type="SUPFAM" id="SSF55136">
    <property type="entry name" value="Probable bacterial effector-binding domain"/>
    <property type="match status" value="1"/>
</dbReference>
<reference evidence="2 3" key="1">
    <citation type="journal article" date="2024" name="Science">
        <title>Giant polyketide synthase enzymes in the biosynthesis of giant marine polyether toxins.</title>
        <authorList>
            <person name="Fallon T.R."/>
            <person name="Shende V.V."/>
            <person name="Wierzbicki I.H."/>
            <person name="Pendleton A.L."/>
            <person name="Watervoot N.F."/>
            <person name="Auber R.P."/>
            <person name="Gonzalez D.J."/>
            <person name="Wisecaver J.H."/>
            <person name="Moore B.S."/>
        </authorList>
    </citation>
    <scope>NUCLEOTIDE SEQUENCE [LARGE SCALE GENOMIC DNA]</scope>
    <source>
        <strain evidence="2 3">12B1</strain>
    </source>
</reference>
<evidence type="ECO:0000313" key="3">
    <source>
        <dbReference type="Proteomes" id="UP001515480"/>
    </source>
</evidence>
<organism evidence="2 3">
    <name type="scientific">Prymnesium parvum</name>
    <name type="common">Toxic golden alga</name>
    <dbReference type="NCBI Taxonomy" id="97485"/>
    <lineage>
        <taxon>Eukaryota</taxon>
        <taxon>Haptista</taxon>
        <taxon>Haptophyta</taxon>
        <taxon>Prymnesiophyceae</taxon>
        <taxon>Prymnesiales</taxon>
        <taxon>Prymnesiaceae</taxon>
        <taxon>Prymnesium</taxon>
    </lineage>
</organism>
<keyword evidence="3" id="KW-1185">Reference proteome</keyword>
<comment type="caution">
    <text evidence="2">The sequence shown here is derived from an EMBL/GenBank/DDBJ whole genome shotgun (WGS) entry which is preliminary data.</text>
</comment>
<accession>A0AB34JIA1</accession>
<dbReference type="Gene3D" id="3.20.80.10">
    <property type="entry name" value="Regulatory factor, effector binding domain"/>
    <property type="match status" value="1"/>
</dbReference>
<sequence>MLYFLLFIAALAVGFVWYVRRHFTALAPPFRVDERHGNFTVRRYPKMVVAEVRVTGSAGLALRTATALLDRYFREEHIARFALPLLAEKVDSADPIWAMAAVLPMELEAAPAPRNKSIQLKEIPPHRAIARLLHGAVSPDEHLARVKAEMIPSVNDICRQLDCHKRSTVVTMHRFPWWMPSLFRVSDLIVRVTDDAC</sequence>
<dbReference type="Proteomes" id="UP001515480">
    <property type="component" value="Unassembled WGS sequence"/>
</dbReference>
<evidence type="ECO:0000313" key="2">
    <source>
        <dbReference type="EMBL" id="KAL1521631.1"/>
    </source>
</evidence>
<dbReference type="InterPro" id="IPR011256">
    <property type="entry name" value="Reg_factor_effector_dom_sf"/>
</dbReference>
<dbReference type="AlphaFoldDB" id="A0AB34JIA1"/>
<protein>
    <submittedName>
        <fullName evidence="2">Uncharacterized protein</fullName>
    </submittedName>
</protein>